<keyword evidence="7 9" id="KW-0472">Membrane</keyword>
<evidence type="ECO:0000313" key="11">
    <source>
        <dbReference type="EMBL" id="VCU11235.1"/>
    </source>
</evidence>
<reference evidence="12" key="1">
    <citation type="submission" date="2018-10" db="EMBL/GenBank/DDBJ databases">
        <authorList>
            <person name="Peiro R."/>
            <person name="Begona"/>
            <person name="Cbmso G."/>
            <person name="Lopez M."/>
            <person name="Gonzalez S."/>
            <person name="Sacristan E."/>
            <person name="Castillo E."/>
        </authorList>
    </citation>
    <scope>NUCLEOTIDE SEQUENCE [LARGE SCALE GENOMIC DNA]</scope>
</reference>
<evidence type="ECO:0000313" key="12">
    <source>
        <dbReference type="Proteomes" id="UP000289200"/>
    </source>
</evidence>
<dbReference type="CDD" id="cd06582">
    <property type="entry name" value="TM_PBP1_LivH_like"/>
    <property type="match status" value="1"/>
</dbReference>
<keyword evidence="12" id="KW-1185">Reference proteome</keyword>
<protein>
    <submittedName>
        <fullName evidence="11">High-affinity branched-chain amino acid transport system permease protein LivH</fullName>
    </submittedName>
</protein>
<dbReference type="InterPro" id="IPR052157">
    <property type="entry name" value="BCAA_transport_permease"/>
</dbReference>
<reference evidence="10 13" key="3">
    <citation type="submission" date="2019-11" db="EMBL/GenBank/DDBJ databases">
        <title>Whole-genome sequence of Rhodoplanes serenus DSM 18633, type strain.</title>
        <authorList>
            <person name="Kyndt J.A."/>
            <person name="Meyer T.E."/>
        </authorList>
    </citation>
    <scope>NUCLEOTIDE SEQUENCE [LARGE SCALE GENOMIC DNA]</scope>
    <source>
        <strain evidence="10 13">DSM 18633</strain>
    </source>
</reference>
<feature type="transmembrane region" description="Helical" evidence="9">
    <location>
        <begin position="98"/>
        <end position="119"/>
    </location>
</feature>
<feature type="transmembrane region" description="Helical" evidence="9">
    <location>
        <begin position="6"/>
        <end position="31"/>
    </location>
</feature>
<dbReference type="GO" id="GO:0005886">
    <property type="term" value="C:plasma membrane"/>
    <property type="evidence" value="ECO:0007669"/>
    <property type="project" value="UniProtKB-SubCell"/>
</dbReference>
<feature type="transmembrane region" description="Helical" evidence="9">
    <location>
        <begin position="43"/>
        <end position="61"/>
    </location>
</feature>
<dbReference type="Pfam" id="PF02653">
    <property type="entry name" value="BPD_transp_2"/>
    <property type="match status" value="1"/>
</dbReference>
<evidence type="ECO:0000256" key="8">
    <source>
        <dbReference type="ARBA" id="ARBA00037998"/>
    </source>
</evidence>
<comment type="caution">
    <text evidence="10">The sequence shown here is derived from an EMBL/GenBank/DDBJ whole genome shotgun (WGS) entry which is preliminary data.</text>
</comment>
<feature type="transmembrane region" description="Helical" evidence="9">
    <location>
        <begin position="189"/>
        <end position="212"/>
    </location>
</feature>
<dbReference type="Proteomes" id="UP000438991">
    <property type="component" value="Unassembled WGS sequence"/>
</dbReference>
<dbReference type="PANTHER" id="PTHR11795">
    <property type="entry name" value="BRANCHED-CHAIN AMINO ACID TRANSPORT SYSTEM PERMEASE PROTEIN LIVH"/>
    <property type="match status" value="1"/>
</dbReference>
<proteinExistence type="inferred from homology"/>
<sequence length="290" mass="30982">MIDPHLLLSGVIFGLSMGSVFFLMTLGLSLCFGLMRVISMDQLLYYAVGAYLTYTVSMAIGNVWLGILVGVLVSALVGFVIERLVFQRTYSREITFSMIISFGLLIGGIGIIKAVWGLVPRPVPVPIEAQWNILGTEVPVYRIVVVLIAVLVYAGIWAFLNKTIIGKAIRAGIEDVGHTEGLGINVSRLFTLTFILAGALSGLAGGLHAPLIMVFPDMGLEILAFAFMVVIIGGLGSIKGTFISAFLVGQVVSIGSLVYAPLAQMAPFAIMLLILLIKPTGLYGSAMLKR</sequence>
<reference evidence="11" key="2">
    <citation type="submission" date="2018-10" db="EMBL/GenBank/DDBJ databases">
        <authorList>
            <person name="Peiro R."/>
            <person name="Begona"/>
            <person name="Cbmso G."/>
            <person name="Lopez M."/>
            <person name="Gonzalez S."/>
            <person name="Sacristan E."/>
            <person name="Castillo E."/>
        </authorList>
    </citation>
    <scope>NUCLEOTIDE SEQUENCE</scope>
    <source>
        <strain evidence="11">Rhod_genome</strain>
    </source>
</reference>
<feature type="transmembrane region" description="Helical" evidence="9">
    <location>
        <begin position="139"/>
        <end position="160"/>
    </location>
</feature>
<evidence type="ECO:0000256" key="3">
    <source>
        <dbReference type="ARBA" id="ARBA00022475"/>
    </source>
</evidence>
<evidence type="ECO:0000256" key="1">
    <source>
        <dbReference type="ARBA" id="ARBA00004651"/>
    </source>
</evidence>
<dbReference type="PANTHER" id="PTHR11795:SF442">
    <property type="entry name" value="ABC TRANSPORTER ATP-BINDING PROTEIN"/>
    <property type="match status" value="1"/>
</dbReference>
<comment type="similarity">
    <text evidence="8">Belongs to the binding-protein-dependent transport system permease family. LivHM subfamily.</text>
</comment>
<evidence type="ECO:0000313" key="13">
    <source>
        <dbReference type="Proteomes" id="UP000438991"/>
    </source>
</evidence>
<accession>A0A327KC19</accession>
<dbReference type="OrthoDB" id="8126477at2"/>
<keyword evidence="2" id="KW-0813">Transport</keyword>
<feature type="transmembrane region" description="Helical" evidence="9">
    <location>
        <begin position="67"/>
        <end position="86"/>
    </location>
</feature>
<evidence type="ECO:0000256" key="9">
    <source>
        <dbReference type="SAM" id="Phobius"/>
    </source>
</evidence>
<keyword evidence="3" id="KW-1003">Cell membrane</keyword>
<keyword evidence="6 9" id="KW-1133">Transmembrane helix</keyword>
<name>A0A327KC19_9BRAD</name>
<evidence type="ECO:0000256" key="2">
    <source>
        <dbReference type="ARBA" id="ARBA00022448"/>
    </source>
</evidence>
<dbReference type="InterPro" id="IPR001851">
    <property type="entry name" value="ABC_transp_permease"/>
</dbReference>
<evidence type="ECO:0000256" key="7">
    <source>
        <dbReference type="ARBA" id="ARBA00023136"/>
    </source>
</evidence>
<evidence type="ECO:0000256" key="4">
    <source>
        <dbReference type="ARBA" id="ARBA00022692"/>
    </source>
</evidence>
<dbReference type="EMBL" id="WNKV01000001">
    <property type="protein sequence ID" value="MTW14796.1"/>
    <property type="molecule type" value="Genomic_DNA"/>
</dbReference>
<dbReference type="RefSeq" id="WP_111383758.1">
    <property type="nucleotide sequence ID" value="NZ_NPEW01000014.1"/>
</dbReference>
<evidence type="ECO:0000256" key="6">
    <source>
        <dbReference type="ARBA" id="ARBA00022989"/>
    </source>
</evidence>
<dbReference type="GO" id="GO:0022857">
    <property type="term" value="F:transmembrane transporter activity"/>
    <property type="evidence" value="ECO:0007669"/>
    <property type="project" value="InterPro"/>
</dbReference>
<evidence type="ECO:0000313" key="10">
    <source>
        <dbReference type="EMBL" id="MTW14796.1"/>
    </source>
</evidence>
<keyword evidence="5" id="KW-0029">Amino-acid transport</keyword>
<comment type="subcellular location">
    <subcellularLocation>
        <location evidence="1">Cell membrane</location>
        <topology evidence="1">Multi-pass membrane protein</topology>
    </subcellularLocation>
</comment>
<dbReference type="GO" id="GO:0006865">
    <property type="term" value="P:amino acid transport"/>
    <property type="evidence" value="ECO:0007669"/>
    <property type="project" value="UniProtKB-KW"/>
</dbReference>
<keyword evidence="4 9" id="KW-0812">Transmembrane</keyword>
<dbReference type="Proteomes" id="UP000289200">
    <property type="component" value="Unassembled WGS sequence"/>
</dbReference>
<gene>
    <name evidence="11" type="primary">livH_18</name>
    <name evidence="10" type="ORF">GJ689_01010</name>
    <name evidence="11" type="ORF">RHODGE_RHODGE_04766</name>
</gene>
<evidence type="ECO:0000256" key="5">
    <source>
        <dbReference type="ARBA" id="ARBA00022970"/>
    </source>
</evidence>
<organism evidence="10 13">
    <name type="scientific">Rhodoplanes serenus</name>
    <dbReference type="NCBI Taxonomy" id="200615"/>
    <lineage>
        <taxon>Bacteria</taxon>
        <taxon>Pseudomonadati</taxon>
        <taxon>Pseudomonadota</taxon>
        <taxon>Alphaproteobacteria</taxon>
        <taxon>Hyphomicrobiales</taxon>
        <taxon>Nitrobacteraceae</taxon>
        <taxon>Rhodoplanes</taxon>
    </lineage>
</organism>
<dbReference type="EMBL" id="UWOC01000203">
    <property type="protein sequence ID" value="VCU11235.1"/>
    <property type="molecule type" value="Genomic_DNA"/>
</dbReference>
<dbReference type="AlphaFoldDB" id="A0A327KC19"/>